<evidence type="ECO:0000313" key="4">
    <source>
        <dbReference type="Proteomes" id="UP000818624"/>
    </source>
</evidence>
<keyword evidence="2" id="KW-0472">Membrane</keyword>
<feature type="transmembrane region" description="Helical" evidence="2">
    <location>
        <begin position="70"/>
        <end position="95"/>
    </location>
</feature>
<keyword evidence="4" id="KW-1185">Reference proteome</keyword>
<evidence type="ECO:0000313" key="3">
    <source>
        <dbReference type="EMBL" id="WFD48854.1"/>
    </source>
</evidence>
<protein>
    <submittedName>
        <fullName evidence="3">Uncharacterized protein</fullName>
    </submittedName>
</protein>
<name>A0ABY8ETK4_MALFU</name>
<feature type="region of interest" description="Disordered" evidence="1">
    <location>
        <begin position="317"/>
        <end position="388"/>
    </location>
</feature>
<keyword evidence="2" id="KW-1133">Transmembrane helix</keyword>
<evidence type="ECO:0000256" key="1">
    <source>
        <dbReference type="SAM" id="MobiDB-lite"/>
    </source>
</evidence>
<feature type="compositionally biased region" description="Low complexity" evidence="1">
    <location>
        <begin position="343"/>
        <end position="373"/>
    </location>
</feature>
<proteinExistence type="predicted"/>
<evidence type="ECO:0000256" key="2">
    <source>
        <dbReference type="SAM" id="Phobius"/>
    </source>
</evidence>
<feature type="compositionally biased region" description="Basic residues" evidence="1">
    <location>
        <begin position="378"/>
        <end position="388"/>
    </location>
</feature>
<keyword evidence="2" id="KW-0812">Transmembrane</keyword>
<reference evidence="3 4" key="1">
    <citation type="journal article" date="2020" name="Elife">
        <title>Loss of centromere function drives karyotype evolution in closely related Malassezia species.</title>
        <authorList>
            <person name="Sankaranarayanan S.R."/>
            <person name="Ianiri G."/>
            <person name="Coelho M.A."/>
            <person name="Reza M.H."/>
            <person name="Thimmappa B.C."/>
            <person name="Ganguly P."/>
            <person name="Vadnala R.N."/>
            <person name="Sun S."/>
            <person name="Siddharthan R."/>
            <person name="Tellgren-Roth C."/>
            <person name="Dawson T.L."/>
            <person name="Heitman J."/>
            <person name="Sanyal K."/>
        </authorList>
    </citation>
    <scope>NUCLEOTIDE SEQUENCE [LARGE SCALE GENOMIC DNA]</scope>
    <source>
        <strain evidence="3">CBS14141</strain>
    </source>
</reference>
<dbReference type="EMBL" id="CP046236">
    <property type="protein sequence ID" value="WFD48854.1"/>
    <property type="molecule type" value="Genomic_DNA"/>
</dbReference>
<feature type="transmembrane region" description="Helical" evidence="2">
    <location>
        <begin position="101"/>
        <end position="123"/>
    </location>
</feature>
<feature type="transmembrane region" description="Helical" evidence="2">
    <location>
        <begin position="285"/>
        <end position="303"/>
    </location>
</feature>
<feature type="transmembrane region" description="Helical" evidence="2">
    <location>
        <begin position="167"/>
        <end position="190"/>
    </location>
</feature>
<dbReference type="Proteomes" id="UP000818624">
    <property type="component" value="Chromosome 3"/>
</dbReference>
<sequence length="388" mass="40379">MGSVVLNDPIFASYVLATTADITELLTHTQVHSVYLPIALLSLVHAVRISHATRQLSGGAQSRLRLFQSVVLDLIVLFGGATVVALLLGAPLPILFSPVSIALYASVHIALSVSGLGDALLALHAKAGVAADLVLAAIDATCRTEAIATYALTQVRLHPNPAVSHSLFAQVVVGALLSGGLPLLVGIFHLNSPAGLWSFGTPPWLHKPSLLLFPDLWGGMAVVLVLLFMTSSPEEPLIPVPLLHAAPLRETTTKVLSRVFAPHPTRLIEKHAGLTSLPYLSLREAKAVSALVLFVILAVPLVVRHASVHVPAAPAKALGKEAKTPKAKATKATKATKAKADAVKSVAEPSPVPVPVASNASPAAVATGTTTPADSPAPRKRGRPRKLP</sequence>
<feature type="compositionally biased region" description="Basic residues" evidence="1">
    <location>
        <begin position="325"/>
        <end position="337"/>
    </location>
</feature>
<gene>
    <name evidence="3" type="ORF">GLX27_003525</name>
</gene>
<organism evidence="3 4">
    <name type="scientific">Malassezia furfur</name>
    <name type="common">Pityriasis versicolor infection agent</name>
    <name type="synonym">Pityrosporum furfur</name>
    <dbReference type="NCBI Taxonomy" id="55194"/>
    <lineage>
        <taxon>Eukaryota</taxon>
        <taxon>Fungi</taxon>
        <taxon>Dikarya</taxon>
        <taxon>Basidiomycota</taxon>
        <taxon>Ustilaginomycotina</taxon>
        <taxon>Malasseziomycetes</taxon>
        <taxon>Malasseziales</taxon>
        <taxon>Malasseziaceae</taxon>
        <taxon>Malassezia</taxon>
    </lineage>
</organism>
<feature type="transmembrane region" description="Helical" evidence="2">
    <location>
        <begin position="210"/>
        <end position="229"/>
    </location>
</feature>
<accession>A0ABY8ETK4</accession>